<comment type="caution">
    <text evidence="3">The sequence shown here is derived from an EMBL/GenBank/DDBJ whole genome shotgun (WGS) entry which is preliminary data.</text>
</comment>
<protein>
    <recommendedName>
        <fullName evidence="2">Prepilin type IV endopeptidase peptidase domain-containing protein</fullName>
    </recommendedName>
</protein>
<dbReference type="GO" id="GO:0004190">
    <property type="term" value="F:aspartic-type endopeptidase activity"/>
    <property type="evidence" value="ECO:0007669"/>
    <property type="project" value="InterPro"/>
</dbReference>
<dbReference type="AlphaFoldDB" id="A0A363UQ72"/>
<keyword evidence="1" id="KW-0472">Membrane</keyword>
<dbReference type="EMBL" id="QEQK01000001">
    <property type="protein sequence ID" value="PWN57650.1"/>
    <property type="molecule type" value="Genomic_DNA"/>
</dbReference>
<proteinExistence type="predicted"/>
<dbReference type="GO" id="GO:0016020">
    <property type="term" value="C:membrane"/>
    <property type="evidence" value="ECO:0007669"/>
    <property type="project" value="InterPro"/>
</dbReference>
<keyword evidence="1" id="KW-0812">Transmembrane</keyword>
<evidence type="ECO:0000259" key="2">
    <source>
        <dbReference type="Pfam" id="PF01478"/>
    </source>
</evidence>
<dbReference type="Gene3D" id="1.20.120.1220">
    <property type="match status" value="1"/>
</dbReference>
<evidence type="ECO:0000256" key="1">
    <source>
        <dbReference type="SAM" id="Phobius"/>
    </source>
</evidence>
<dbReference type="InterPro" id="IPR000045">
    <property type="entry name" value="Prepilin_IV_endopep_pep"/>
</dbReference>
<reference evidence="3 4" key="1">
    <citation type="submission" date="2018-05" db="EMBL/GenBank/DDBJ databases">
        <title>Abyssibacter profundi OUC007T gen. nov., sp. nov, a marine bacterium isolated from seawater of the Mariana Trench.</title>
        <authorList>
            <person name="Zhou S."/>
        </authorList>
    </citation>
    <scope>NUCLEOTIDE SEQUENCE [LARGE SCALE GENOMIC DNA]</scope>
    <source>
        <strain evidence="3 4">OUC007</strain>
    </source>
</reference>
<gene>
    <name evidence="3" type="ORF">DEH80_00470</name>
</gene>
<sequence length="153" mass="17105">MVSGTLLALAWAGWAILIAWIDWRHRRVNNRWWLVALPLAILTPFALHDGWAWAVFLSLTGLLLALVLHLGVWSRGWIGGADVKAYAIVGWSFGALVWLEVFAIASLMLAVAACLQRRRAEQRHRRIPMLPALSASVLAWIFTGPWWVGGQGF</sequence>
<feature type="transmembrane region" description="Helical" evidence="1">
    <location>
        <begin position="85"/>
        <end position="115"/>
    </location>
</feature>
<evidence type="ECO:0000313" key="3">
    <source>
        <dbReference type="EMBL" id="PWN57650.1"/>
    </source>
</evidence>
<name>A0A363UQ72_9GAMM</name>
<dbReference type="Pfam" id="PF01478">
    <property type="entry name" value="Peptidase_A24"/>
    <property type="match status" value="1"/>
</dbReference>
<evidence type="ECO:0000313" key="4">
    <source>
        <dbReference type="Proteomes" id="UP000251800"/>
    </source>
</evidence>
<feature type="transmembrane region" description="Helical" evidence="1">
    <location>
        <begin position="54"/>
        <end position="73"/>
    </location>
</feature>
<feature type="domain" description="Prepilin type IV endopeptidase peptidase" evidence="2">
    <location>
        <begin position="12"/>
        <end position="113"/>
    </location>
</feature>
<keyword evidence="4" id="KW-1185">Reference proteome</keyword>
<feature type="transmembrane region" description="Helical" evidence="1">
    <location>
        <begin position="127"/>
        <end position="148"/>
    </location>
</feature>
<accession>A0A363UQ72</accession>
<dbReference type="Proteomes" id="UP000251800">
    <property type="component" value="Unassembled WGS sequence"/>
</dbReference>
<keyword evidence="1" id="KW-1133">Transmembrane helix</keyword>
<organism evidence="3 4">
    <name type="scientific">Abyssibacter profundi</name>
    <dbReference type="NCBI Taxonomy" id="2182787"/>
    <lineage>
        <taxon>Bacteria</taxon>
        <taxon>Pseudomonadati</taxon>
        <taxon>Pseudomonadota</taxon>
        <taxon>Gammaproteobacteria</taxon>
        <taxon>Chromatiales</taxon>
        <taxon>Oceanococcaceae</taxon>
        <taxon>Abyssibacter</taxon>
    </lineage>
</organism>